<accession>A0A8A3S3Z0</accession>
<dbReference type="AlphaFoldDB" id="A0A8A3S3Z0"/>
<evidence type="ECO:0000313" key="2">
    <source>
        <dbReference type="Proteomes" id="UP001042704"/>
    </source>
</evidence>
<reference evidence="1" key="1">
    <citation type="journal article" date="2001" name="Int. J. Syst. Evol. Microbiol.">
        <title>Methanofollis aquaemaris sp. nov., a methanogen isolated from an aquaculture fish pond.</title>
        <authorList>
            <person name="Lai M.C."/>
            <person name="Chen S.C."/>
        </authorList>
    </citation>
    <scope>NUCLEOTIDE SEQUENCE</scope>
    <source>
        <strain evidence="1">N2F9704</strain>
    </source>
</reference>
<keyword evidence="2" id="KW-1185">Reference proteome</keyword>
<name>A0A8A3S3Z0_9EURY</name>
<sequence length="82" mass="9528">MPVLEIDFSDREFELVDRYYASAVESGNMSLEEYLKKAIVTMVVQGLEDLKWVRGEDPEATFSSSLSERECDEYGLPREYYT</sequence>
<dbReference type="RefSeq" id="WP_265581986.1">
    <property type="nucleotide sequence ID" value="NZ_CP036172.1"/>
</dbReference>
<evidence type="ECO:0000313" key="1">
    <source>
        <dbReference type="EMBL" id="QSZ66633.1"/>
    </source>
</evidence>
<dbReference type="EMBL" id="CP036172">
    <property type="protein sequence ID" value="QSZ66633.1"/>
    <property type="molecule type" value="Genomic_DNA"/>
</dbReference>
<proteinExistence type="predicted"/>
<gene>
    <name evidence="1" type="ORF">RJ40_03530</name>
</gene>
<dbReference type="Proteomes" id="UP001042704">
    <property type="component" value="Chromosome"/>
</dbReference>
<protein>
    <submittedName>
        <fullName evidence="1">Uncharacterized protein</fullName>
    </submittedName>
</protein>
<dbReference type="GeneID" id="76423400"/>
<reference evidence="1" key="2">
    <citation type="submission" date="2019-02" db="EMBL/GenBank/DDBJ databases">
        <authorList>
            <person name="Chen S.-C."/>
            <person name="Chien H.-H."/>
            <person name="Lai M.-C."/>
        </authorList>
    </citation>
    <scope>NUCLEOTIDE SEQUENCE</scope>
    <source>
        <strain evidence="1">N2F9704</strain>
    </source>
</reference>
<dbReference type="KEGG" id="maqe:RJ40_03530"/>
<organism evidence="1 2">
    <name type="scientific">Methanofollis aquaemaris</name>
    <dbReference type="NCBI Taxonomy" id="126734"/>
    <lineage>
        <taxon>Archaea</taxon>
        <taxon>Methanobacteriati</taxon>
        <taxon>Methanobacteriota</taxon>
        <taxon>Stenosarchaea group</taxon>
        <taxon>Methanomicrobia</taxon>
        <taxon>Methanomicrobiales</taxon>
        <taxon>Methanomicrobiaceae</taxon>
        <taxon>Methanofollis</taxon>
    </lineage>
</organism>